<dbReference type="PANTHER" id="PTHR22642:SF2">
    <property type="entry name" value="PROTEIN LONG AFTER FAR-RED 3"/>
    <property type="match status" value="1"/>
</dbReference>
<sequence length="559" mass="61154">MREILIKAPLALAALTMAVSGAPAHADTLIDNVNGITLDREGELIRFTGLVFDDDGTVTQLLERRDDRPKDVDYKLDAKGKTMIPGMIDAHGHIMGIGFQALTLDLSQTTSLEEAQAAIADYAERFSNRPWIIGRGWNQEKWGLGRFPTAEEIDAVVSDRPVLLGRVDGHAAWANSKAMEIASITGKTPDPEGGRIERANGKPTGIFIDSAEELVGRFVPPPRPVDRDLAFEKAQEILLAQGVTAMADMGTTMEDWQSYRRAGDRGALKLRIMSYAAGIDAMIAIGGPGPTPWLYDDRLRLNGVKLYLDGALGSRGAWLKQPYADAPNEKGLQFLEDTQLLNMMSRASMDDFQLAVHAIGDRANQQVLDGLAEMIETFGKDRRWRIEHAQILDTTDLPRLAEYGAIASMQPVHQTSDRTMAERRLGPDRLKGAYAWRSVLESGAKLAFGSDAPVESANPFIGISVAMTREDANGEPFGGWQPSERISREQALAAFTIDAAWAGYAEGRFGSLTPGHRADFLLIDEDITLAPPSLIRSIQPSETWIGGERVWQSGNSSEE</sequence>
<dbReference type="Gene3D" id="2.30.40.10">
    <property type="entry name" value="Urease, subunit C, domain 1"/>
    <property type="match status" value="1"/>
</dbReference>
<dbReference type="CDD" id="cd01300">
    <property type="entry name" value="YtcJ_like"/>
    <property type="match status" value="1"/>
</dbReference>
<proteinExistence type="predicted"/>
<dbReference type="InterPro" id="IPR032466">
    <property type="entry name" value="Metal_Hydrolase"/>
</dbReference>
<dbReference type="Gene3D" id="3.10.310.70">
    <property type="match status" value="1"/>
</dbReference>
<dbReference type="Gene3D" id="3.20.20.140">
    <property type="entry name" value="Metal-dependent hydrolases"/>
    <property type="match status" value="1"/>
</dbReference>
<dbReference type="InterPro" id="IPR033932">
    <property type="entry name" value="YtcJ-like"/>
</dbReference>
<evidence type="ECO:0000313" key="3">
    <source>
        <dbReference type="EMBL" id="WOE74596.1"/>
    </source>
</evidence>
<evidence type="ECO:0000259" key="2">
    <source>
        <dbReference type="Pfam" id="PF07969"/>
    </source>
</evidence>
<dbReference type="PANTHER" id="PTHR22642">
    <property type="entry name" value="IMIDAZOLONEPROPIONASE"/>
    <property type="match status" value="1"/>
</dbReference>
<name>A0AA97F612_9SPHN</name>
<reference evidence="3 4" key="1">
    <citation type="submission" date="2023-10" db="EMBL/GenBank/DDBJ databases">
        <title>Complete genome sequence of a Sphingomonadaceae bacterium.</title>
        <authorList>
            <person name="Yan C."/>
        </authorList>
    </citation>
    <scope>NUCLEOTIDE SEQUENCE [LARGE SCALE GENOMIC DNA]</scope>
    <source>
        <strain evidence="3 4">SCSIO 66989</strain>
    </source>
</reference>
<evidence type="ECO:0000313" key="4">
    <source>
        <dbReference type="Proteomes" id="UP001302429"/>
    </source>
</evidence>
<dbReference type="InterPro" id="IPR013108">
    <property type="entry name" value="Amidohydro_3"/>
</dbReference>
<organism evidence="3 4">
    <name type="scientific">Alterisphingorhabdus coralli</name>
    <dbReference type="NCBI Taxonomy" id="3071408"/>
    <lineage>
        <taxon>Bacteria</taxon>
        <taxon>Pseudomonadati</taxon>
        <taxon>Pseudomonadota</taxon>
        <taxon>Alphaproteobacteria</taxon>
        <taxon>Sphingomonadales</taxon>
        <taxon>Sphingomonadaceae</taxon>
        <taxon>Alterisphingorhabdus (ex Yan et al. 2024)</taxon>
    </lineage>
</organism>
<keyword evidence="4" id="KW-1185">Reference proteome</keyword>
<dbReference type="InterPro" id="IPR011059">
    <property type="entry name" value="Metal-dep_hydrolase_composite"/>
</dbReference>
<dbReference type="EMBL" id="CP136594">
    <property type="protein sequence ID" value="WOE74596.1"/>
    <property type="molecule type" value="Genomic_DNA"/>
</dbReference>
<feature type="domain" description="Amidohydrolase 3" evidence="2">
    <location>
        <begin position="77"/>
        <end position="550"/>
    </location>
</feature>
<dbReference type="Proteomes" id="UP001302429">
    <property type="component" value="Chromosome"/>
</dbReference>
<feature type="chain" id="PRO_5041689653" evidence="1">
    <location>
        <begin position="27"/>
        <end position="559"/>
    </location>
</feature>
<dbReference type="RefSeq" id="WP_317080854.1">
    <property type="nucleotide sequence ID" value="NZ_CP136594.1"/>
</dbReference>
<evidence type="ECO:0000256" key="1">
    <source>
        <dbReference type="SAM" id="SignalP"/>
    </source>
</evidence>
<dbReference type="SUPFAM" id="SSF51338">
    <property type="entry name" value="Composite domain of metallo-dependent hydrolases"/>
    <property type="match status" value="1"/>
</dbReference>
<dbReference type="SUPFAM" id="SSF51556">
    <property type="entry name" value="Metallo-dependent hydrolases"/>
    <property type="match status" value="1"/>
</dbReference>
<dbReference type="GO" id="GO:0016810">
    <property type="term" value="F:hydrolase activity, acting on carbon-nitrogen (but not peptide) bonds"/>
    <property type="evidence" value="ECO:0007669"/>
    <property type="project" value="InterPro"/>
</dbReference>
<gene>
    <name evidence="3" type="ORF">RB602_12170</name>
</gene>
<accession>A0AA97F612</accession>
<dbReference type="Pfam" id="PF07969">
    <property type="entry name" value="Amidohydro_3"/>
    <property type="match status" value="1"/>
</dbReference>
<keyword evidence="1" id="KW-0732">Signal</keyword>
<protein>
    <submittedName>
        <fullName evidence="3">Amidohydrolase family protein</fullName>
    </submittedName>
</protein>
<dbReference type="KEGG" id="acoa:RB602_12170"/>
<feature type="signal peptide" evidence="1">
    <location>
        <begin position="1"/>
        <end position="26"/>
    </location>
</feature>
<dbReference type="AlphaFoldDB" id="A0AA97F612"/>